<sequence length="146" mass="16969">MHTKNWIHLNVKPDNVFLNWHVDKDEVFHLGKVVLGDMDCALKLKGERLLSHRIGNVMWRSPEGQLGRRVGKHSEIFSFGLVCFYVMTGVEWLHTDFEQLKQEGTEPEMVVLYNLLAAFGPLPQELVKHVDDEEAELLEMYMQYVS</sequence>
<dbReference type="Gene3D" id="1.10.510.10">
    <property type="entry name" value="Transferase(Phosphotransferase) domain 1"/>
    <property type="match status" value="1"/>
</dbReference>
<dbReference type="Proteomes" id="UP000472372">
    <property type="component" value="Chromosome 5"/>
</dbReference>
<organism evidence="1 2">
    <name type="scientific">Pyrenophora teres f. teres</name>
    <dbReference type="NCBI Taxonomy" id="97479"/>
    <lineage>
        <taxon>Eukaryota</taxon>
        <taxon>Fungi</taxon>
        <taxon>Dikarya</taxon>
        <taxon>Ascomycota</taxon>
        <taxon>Pezizomycotina</taxon>
        <taxon>Dothideomycetes</taxon>
        <taxon>Pleosporomycetidae</taxon>
        <taxon>Pleosporales</taxon>
        <taxon>Pleosporineae</taxon>
        <taxon>Pleosporaceae</taxon>
        <taxon>Pyrenophora</taxon>
    </lineage>
</organism>
<name>A0A6S6W2J5_9PLEO</name>
<accession>A0A6S6W2J5</accession>
<dbReference type="SUPFAM" id="SSF56112">
    <property type="entry name" value="Protein kinase-like (PK-like)"/>
    <property type="match status" value="1"/>
</dbReference>
<proteinExistence type="predicted"/>
<dbReference type="InterPro" id="IPR000719">
    <property type="entry name" value="Prot_kinase_dom"/>
</dbReference>
<dbReference type="AlphaFoldDB" id="A0A6S6W2J5"/>
<dbReference type="GO" id="GO:0004672">
    <property type="term" value="F:protein kinase activity"/>
    <property type="evidence" value="ECO:0007669"/>
    <property type="project" value="InterPro"/>
</dbReference>
<dbReference type="InterPro" id="IPR011009">
    <property type="entry name" value="Kinase-like_dom_sf"/>
</dbReference>
<dbReference type="EMBL" id="HG992981">
    <property type="protein sequence ID" value="CAE7175083.1"/>
    <property type="molecule type" value="Genomic_DNA"/>
</dbReference>
<reference evidence="1" key="1">
    <citation type="submission" date="2021-02" db="EMBL/GenBank/DDBJ databases">
        <authorList>
            <person name="Syme A R."/>
            <person name="Syme A R."/>
            <person name="Moolhuijzen P."/>
        </authorList>
    </citation>
    <scope>NUCLEOTIDE SEQUENCE</scope>
    <source>
        <strain evidence="1">W1-1</strain>
    </source>
</reference>
<evidence type="ECO:0000313" key="1">
    <source>
        <dbReference type="EMBL" id="CAE7175083.1"/>
    </source>
</evidence>
<dbReference type="PROSITE" id="PS50011">
    <property type="entry name" value="PROTEIN_KINASE_DOM"/>
    <property type="match status" value="1"/>
</dbReference>
<dbReference type="Pfam" id="PF00069">
    <property type="entry name" value="Pkinase"/>
    <property type="match status" value="1"/>
</dbReference>
<keyword evidence="1" id="KW-0808">Transferase</keyword>
<evidence type="ECO:0000313" key="2">
    <source>
        <dbReference type="Proteomes" id="UP000472372"/>
    </source>
</evidence>
<dbReference type="GO" id="GO:0005524">
    <property type="term" value="F:ATP binding"/>
    <property type="evidence" value="ECO:0007669"/>
    <property type="project" value="InterPro"/>
</dbReference>
<keyword evidence="1" id="KW-0418">Kinase</keyword>
<gene>
    <name evidence="1" type="ORF">PTTW11_05747</name>
</gene>
<protein>
    <submittedName>
        <fullName evidence="1">Calcium calmodulin dependent protein kinase</fullName>
    </submittedName>
</protein>